<keyword evidence="3" id="KW-1185">Reference proteome</keyword>
<evidence type="ECO:0000313" key="2">
    <source>
        <dbReference type="EMBL" id="RIB19021.1"/>
    </source>
</evidence>
<sequence length="98" mass="11401">MIVGFVNFMIPILILLIRNFKTCGYIILHILVVIAHFIIFYKLLDHVNSASLLLFWTDFWCLICGIYYIIEFSKELISFNGELSNSDGQFNFKVSTNI</sequence>
<feature type="non-terminal residue" evidence="2">
    <location>
        <position position="98"/>
    </location>
</feature>
<name>A0A397VAR0_9GLOM</name>
<evidence type="ECO:0000313" key="3">
    <source>
        <dbReference type="Proteomes" id="UP000266673"/>
    </source>
</evidence>
<evidence type="ECO:0000256" key="1">
    <source>
        <dbReference type="SAM" id="Phobius"/>
    </source>
</evidence>
<dbReference type="AlphaFoldDB" id="A0A397VAR0"/>
<organism evidence="2 3">
    <name type="scientific">Gigaspora rosea</name>
    <dbReference type="NCBI Taxonomy" id="44941"/>
    <lineage>
        <taxon>Eukaryota</taxon>
        <taxon>Fungi</taxon>
        <taxon>Fungi incertae sedis</taxon>
        <taxon>Mucoromycota</taxon>
        <taxon>Glomeromycotina</taxon>
        <taxon>Glomeromycetes</taxon>
        <taxon>Diversisporales</taxon>
        <taxon>Gigasporaceae</taxon>
        <taxon>Gigaspora</taxon>
    </lineage>
</organism>
<dbReference type="Proteomes" id="UP000266673">
    <property type="component" value="Unassembled WGS sequence"/>
</dbReference>
<feature type="transmembrane region" description="Helical" evidence="1">
    <location>
        <begin position="50"/>
        <end position="70"/>
    </location>
</feature>
<gene>
    <name evidence="2" type="ORF">C2G38_2084143</name>
</gene>
<proteinExistence type="predicted"/>
<dbReference type="EMBL" id="QKWP01000501">
    <property type="protein sequence ID" value="RIB19021.1"/>
    <property type="molecule type" value="Genomic_DNA"/>
</dbReference>
<keyword evidence="1" id="KW-1133">Transmembrane helix</keyword>
<accession>A0A397VAR0</accession>
<reference evidence="2 3" key="1">
    <citation type="submission" date="2018-06" db="EMBL/GenBank/DDBJ databases">
        <title>Comparative genomics reveals the genomic features of Rhizophagus irregularis, R. cerebriforme, R. diaphanum and Gigaspora rosea, and their symbiotic lifestyle signature.</title>
        <authorList>
            <person name="Morin E."/>
            <person name="San Clemente H."/>
            <person name="Chen E.C.H."/>
            <person name="De La Providencia I."/>
            <person name="Hainaut M."/>
            <person name="Kuo A."/>
            <person name="Kohler A."/>
            <person name="Murat C."/>
            <person name="Tang N."/>
            <person name="Roy S."/>
            <person name="Loubradou J."/>
            <person name="Henrissat B."/>
            <person name="Grigoriev I.V."/>
            <person name="Corradi N."/>
            <person name="Roux C."/>
            <person name="Martin F.M."/>
        </authorList>
    </citation>
    <scope>NUCLEOTIDE SEQUENCE [LARGE SCALE GENOMIC DNA]</scope>
    <source>
        <strain evidence="2 3">DAOM 194757</strain>
    </source>
</reference>
<dbReference type="OrthoDB" id="2427799at2759"/>
<keyword evidence="1" id="KW-0812">Transmembrane</keyword>
<keyword evidence="1" id="KW-0472">Membrane</keyword>
<protein>
    <submittedName>
        <fullName evidence="2">Uncharacterized protein</fullName>
    </submittedName>
</protein>
<comment type="caution">
    <text evidence="2">The sequence shown here is derived from an EMBL/GenBank/DDBJ whole genome shotgun (WGS) entry which is preliminary data.</text>
</comment>
<feature type="transmembrane region" description="Helical" evidence="1">
    <location>
        <begin position="23"/>
        <end position="44"/>
    </location>
</feature>